<sequence length="345" mass="38512">MTTINIKINYKYLSVINSKCRNFKQMPDILPAQKRIIAIGDIHGDYDLAIACLKTAKVIDNKLNWIGGTTIVVQVGDQVDSCRPQNPYDSKCNTTRTKQGNSGVDMNVIALFDDINTKAHKAGGAVYSLLGNHEIMNVMGNTDYASFDDIDYFKNYVDPVTGDKIDDPLSARKHAFAPGNEYATKLACTRNTALIVGNMLFVHAGILPQLARQYSISDINQIVKKWLLNIDPGTPDKNVDNIINNEKISPLWVRMFGTDNKTVCENNRQTLQLYKIGKMIVGHTPQFNINHKGINSICDDSLWRIDSGSAKAFDIFDAQHKFSDYRKTQVLEILDDGATMNILSS</sequence>
<dbReference type="PANTHER" id="PTHR46546:SF4">
    <property type="entry name" value="SHEWANELLA-LIKE PROTEIN PHOSPHATASE 1"/>
    <property type="match status" value="1"/>
</dbReference>
<dbReference type="EMBL" id="MK072137">
    <property type="protein sequence ID" value="AYV79225.1"/>
    <property type="molecule type" value="Genomic_DNA"/>
</dbReference>
<organism evidence="2">
    <name type="scientific">Faunusvirus sp</name>
    <dbReference type="NCBI Taxonomy" id="2487766"/>
    <lineage>
        <taxon>Viruses</taxon>
        <taxon>Varidnaviria</taxon>
        <taxon>Bamfordvirae</taxon>
        <taxon>Nucleocytoviricota</taxon>
        <taxon>Megaviricetes</taxon>
        <taxon>Imitervirales</taxon>
        <taxon>Mimiviridae</taxon>
    </lineage>
</organism>
<evidence type="ECO:0000313" key="2">
    <source>
        <dbReference type="EMBL" id="AYV79225.1"/>
    </source>
</evidence>
<feature type="domain" description="Calcineurin-like phosphoesterase" evidence="1">
    <location>
        <begin position="35"/>
        <end position="285"/>
    </location>
</feature>
<gene>
    <name evidence="2" type="ORF">Faunusvirus6_3</name>
</gene>
<name>A0A3G4ZWG6_9VIRU</name>
<dbReference type="Pfam" id="PF00149">
    <property type="entry name" value="Metallophos"/>
    <property type="match status" value="1"/>
</dbReference>
<dbReference type="Gene3D" id="3.60.21.10">
    <property type="match status" value="1"/>
</dbReference>
<dbReference type="InterPro" id="IPR029052">
    <property type="entry name" value="Metallo-depent_PP-like"/>
</dbReference>
<evidence type="ECO:0000259" key="1">
    <source>
        <dbReference type="Pfam" id="PF00149"/>
    </source>
</evidence>
<protein>
    <submittedName>
        <fullName evidence="2">Metallophosphatase/phosphoesterase</fullName>
    </submittedName>
</protein>
<reference evidence="2" key="1">
    <citation type="submission" date="2018-10" db="EMBL/GenBank/DDBJ databases">
        <title>Hidden diversity of soil giant viruses.</title>
        <authorList>
            <person name="Schulz F."/>
            <person name="Alteio L."/>
            <person name="Goudeau D."/>
            <person name="Ryan E.M."/>
            <person name="Malmstrom R.R."/>
            <person name="Blanchard J."/>
            <person name="Woyke T."/>
        </authorList>
    </citation>
    <scope>NUCLEOTIDE SEQUENCE</scope>
    <source>
        <strain evidence="2">FNV1</strain>
    </source>
</reference>
<dbReference type="GO" id="GO:0016787">
    <property type="term" value="F:hydrolase activity"/>
    <property type="evidence" value="ECO:0007669"/>
    <property type="project" value="InterPro"/>
</dbReference>
<accession>A0A3G4ZWG6</accession>
<proteinExistence type="predicted"/>
<dbReference type="InterPro" id="IPR004843">
    <property type="entry name" value="Calcineurin-like_PHP"/>
</dbReference>
<dbReference type="SUPFAM" id="SSF56300">
    <property type="entry name" value="Metallo-dependent phosphatases"/>
    <property type="match status" value="1"/>
</dbReference>
<dbReference type="PANTHER" id="PTHR46546">
    <property type="entry name" value="SHEWANELLA-LIKE PROTEIN PHOSPHATASE 1"/>
    <property type="match status" value="1"/>
</dbReference>